<gene>
    <name evidence="2" type="ORF">ATK06_0024</name>
</gene>
<accession>A0A2A9DK50</accession>
<dbReference type="Proteomes" id="UP000221653">
    <property type="component" value="Unassembled WGS sequence"/>
</dbReference>
<evidence type="ECO:0000313" key="2">
    <source>
        <dbReference type="EMBL" id="PFG26983.1"/>
    </source>
</evidence>
<proteinExistence type="predicted"/>
<keyword evidence="3" id="KW-1185">Reference proteome</keyword>
<evidence type="ECO:0000256" key="1">
    <source>
        <dbReference type="SAM" id="MobiDB-lite"/>
    </source>
</evidence>
<reference evidence="2 3" key="1">
    <citation type="submission" date="2017-10" db="EMBL/GenBank/DDBJ databases">
        <title>Sequencing the genomes of 1000 actinobacteria strains.</title>
        <authorList>
            <person name="Klenk H.-P."/>
        </authorList>
    </citation>
    <scope>NUCLEOTIDE SEQUENCE [LARGE SCALE GENOMIC DNA]</scope>
    <source>
        <strain evidence="2 3">DSM 20688</strain>
    </source>
</reference>
<protein>
    <submittedName>
        <fullName evidence="2">Uncharacterized protein</fullName>
    </submittedName>
</protein>
<organism evidence="2 3">
    <name type="scientific">Corynebacterium renale</name>
    <dbReference type="NCBI Taxonomy" id="1724"/>
    <lineage>
        <taxon>Bacteria</taxon>
        <taxon>Bacillati</taxon>
        <taxon>Actinomycetota</taxon>
        <taxon>Actinomycetes</taxon>
        <taxon>Mycobacteriales</taxon>
        <taxon>Corynebacteriaceae</taxon>
        <taxon>Corynebacterium</taxon>
    </lineage>
</organism>
<dbReference type="STRING" id="1724.GCA_001044175_01865"/>
<dbReference type="EMBL" id="PDJF01000001">
    <property type="protein sequence ID" value="PFG26983.1"/>
    <property type="molecule type" value="Genomic_DNA"/>
</dbReference>
<comment type="caution">
    <text evidence="2">The sequence shown here is derived from an EMBL/GenBank/DDBJ whole genome shotgun (WGS) entry which is preliminary data.</text>
</comment>
<name>A0A2A9DK50_9CORY</name>
<feature type="region of interest" description="Disordered" evidence="1">
    <location>
        <begin position="1"/>
        <end position="71"/>
    </location>
</feature>
<feature type="compositionally biased region" description="Basic and acidic residues" evidence="1">
    <location>
        <begin position="59"/>
        <end position="71"/>
    </location>
</feature>
<evidence type="ECO:0000313" key="3">
    <source>
        <dbReference type="Proteomes" id="UP000221653"/>
    </source>
</evidence>
<sequence>MADTPRTRRHRRRVQRTSPAADYDRTADTPWQGLNSADGERVVVLDDDTTPDDPQTTEEFLRSERPPHYGG</sequence>
<dbReference type="RefSeq" id="WP_048380315.1">
    <property type="nucleotide sequence ID" value="NZ_LDYE01000007.1"/>
</dbReference>
<dbReference type="AlphaFoldDB" id="A0A2A9DK50"/>